<protein>
    <recommendedName>
        <fullName evidence="2">protein-tyrosine-phosphatase</fullName>
        <ecNumber evidence="2">3.1.3.48</ecNumber>
    </recommendedName>
</protein>
<reference evidence="9" key="1">
    <citation type="journal article" date="2020" name="J. Eukaryot. Microbiol.">
        <title>De novo Sequencing, Assembly and Annotation of the Transcriptome for the Free-Living Testate Amoeba Arcella intermedia.</title>
        <authorList>
            <person name="Ribeiro G.M."/>
            <person name="Porfirio-Sousa A.L."/>
            <person name="Maurer-Alcala X.X."/>
            <person name="Katz L.A."/>
            <person name="Lahr D.J.G."/>
        </authorList>
    </citation>
    <scope>NUCLEOTIDE SEQUENCE</scope>
</reference>
<dbReference type="InterPro" id="IPR020422">
    <property type="entry name" value="TYR_PHOSPHATASE_DUAL_dom"/>
</dbReference>
<accession>A0A6B2LAG8</accession>
<evidence type="ECO:0000259" key="7">
    <source>
        <dbReference type="PROSITE" id="PS50054"/>
    </source>
</evidence>
<evidence type="ECO:0000259" key="8">
    <source>
        <dbReference type="PROSITE" id="PS50056"/>
    </source>
</evidence>
<feature type="compositionally biased region" description="Pro residues" evidence="6">
    <location>
        <begin position="163"/>
        <end position="174"/>
    </location>
</feature>
<dbReference type="PANTHER" id="PTHR45848">
    <property type="entry name" value="DUAL SPECIFICITY PROTEIN PHOSPHATASE 12 FAMILY MEMBER"/>
    <property type="match status" value="1"/>
</dbReference>
<feature type="domain" description="Tyrosine specific protein phosphatases" evidence="8">
    <location>
        <begin position="58"/>
        <end position="125"/>
    </location>
</feature>
<proteinExistence type="inferred from homology"/>
<dbReference type="PROSITE" id="PS50056">
    <property type="entry name" value="TYR_PHOSPHATASE_2"/>
    <property type="match status" value="1"/>
</dbReference>
<keyword evidence="4" id="KW-0904">Protein phosphatase</keyword>
<dbReference type="PIRSF" id="PIRSF000941">
    <property type="entry name" value="DUSP12"/>
    <property type="match status" value="1"/>
</dbReference>
<dbReference type="GO" id="GO:0004725">
    <property type="term" value="F:protein tyrosine phosphatase activity"/>
    <property type="evidence" value="ECO:0007669"/>
    <property type="project" value="UniProtKB-EC"/>
</dbReference>
<dbReference type="PANTHER" id="PTHR45848:SF4">
    <property type="entry name" value="DUAL SPECIFICITY PROTEIN PHOSPHATASE 12"/>
    <property type="match status" value="1"/>
</dbReference>
<evidence type="ECO:0000256" key="1">
    <source>
        <dbReference type="ARBA" id="ARBA00008601"/>
    </source>
</evidence>
<dbReference type="InterPro" id="IPR000387">
    <property type="entry name" value="Tyr_Pase_dom"/>
</dbReference>
<dbReference type="GO" id="GO:0008138">
    <property type="term" value="F:protein tyrosine/serine/threonine phosphatase activity"/>
    <property type="evidence" value="ECO:0007669"/>
    <property type="project" value="InterPro"/>
</dbReference>
<keyword evidence="3" id="KW-0378">Hydrolase</keyword>
<feature type="region of interest" description="Disordered" evidence="6">
    <location>
        <begin position="143"/>
        <end position="184"/>
    </location>
</feature>
<dbReference type="GO" id="GO:0005634">
    <property type="term" value="C:nucleus"/>
    <property type="evidence" value="ECO:0007669"/>
    <property type="project" value="TreeGrafter"/>
</dbReference>
<dbReference type="InterPro" id="IPR029021">
    <property type="entry name" value="Prot-tyrosine_phosphatase-like"/>
</dbReference>
<dbReference type="EMBL" id="GIBP01005060">
    <property type="protein sequence ID" value="NDV34029.1"/>
    <property type="molecule type" value="Transcribed_RNA"/>
</dbReference>
<evidence type="ECO:0000256" key="5">
    <source>
        <dbReference type="PIRSR" id="PIRSR000941-50"/>
    </source>
</evidence>
<dbReference type="InterPro" id="IPR016278">
    <property type="entry name" value="DUSP12"/>
</dbReference>
<feature type="domain" description="Tyrosine-protein phosphatase" evidence="7">
    <location>
        <begin position="1"/>
        <end position="140"/>
    </location>
</feature>
<dbReference type="Gene3D" id="3.90.190.10">
    <property type="entry name" value="Protein tyrosine phosphatase superfamily"/>
    <property type="match status" value="1"/>
</dbReference>
<evidence type="ECO:0000256" key="4">
    <source>
        <dbReference type="ARBA" id="ARBA00022912"/>
    </source>
</evidence>
<dbReference type="SMART" id="SM00195">
    <property type="entry name" value="DSPc"/>
    <property type="match status" value="1"/>
</dbReference>
<evidence type="ECO:0000313" key="9">
    <source>
        <dbReference type="EMBL" id="NDV34029.1"/>
    </source>
</evidence>
<evidence type="ECO:0000256" key="2">
    <source>
        <dbReference type="ARBA" id="ARBA00013064"/>
    </source>
</evidence>
<dbReference type="PROSITE" id="PS50054">
    <property type="entry name" value="TYR_PHOSPHATASE_DUAL"/>
    <property type="match status" value="1"/>
</dbReference>
<evidence type="ECO:0000256" key="6">
    <source>
        <dbReference type="SAM" id="MobiDB-lite"/>
    </source>
</evidence>
<dbReference type="InterPro" id="IPR000340">
    <property type="entry name" value="Dual-sp_phosphatase_cat-dom"/>
</dbReference>
<evidence type="ECO:0000256" key="3">
    <source>
        <dbReference type="ARBA" id="ARBA00022801"/>
    </source>
</evidence>
<feature type="compositionally biased region" description="Low complexity" evidence="6">
    <location>
        <begin position="175"/>
        <end position="184"/>
    </location>
</feature>
<dbReference type="AlphaFoldDB" id="A0A6B2LAG8"/>
<feature type="active site" description="Phosphocysteine intermediate" evidence="5">
    <location>
        <position position="84"/>
    </location>
</feature>
<dbReference type="Pfam" id="PF00782">
    <property type="entry name" value="DSPc"/>
    <property type="match status" value="1"/>
</dbReference>
<name>A0A6B2LAG8_9EUKA</name>
<organism evidence="9">
    <name type="scientific">Arcella intermedia</name>
    <dbReference type="NCBI Taxonomy" id="1963864"/>
    <lineage>
        <taxon>Eukaryota</taxon>
        <taxon>Amoebozoa</taxon>
        <taxon>Tubulinea</taxon>
        <taxon>Elardia</taxon>
        <taxon>Arcellinida</taxon>
        <taxon>Sphaerothecina</taxon>
        <taxon>Arcellidae</taxon>
        <taxon>Arcella</taxon>
    </lineage>
</organism>
<dbReference type="CDD" id="cd14498">
    <property type="entry name" value="DSP"/>
    <property type="match status" value="1"/>
</dbReference>
<sequence>MYIGSHAQARDKKKLQEMHITHVVAIGDALREQFDKVRKEKGGELDFKYLVLDCMEGGNLLAYFDDVYKFIEKGKKKGYVLIHCPSGDNRAAVVCASYLMKSLKLSVSDAMEIVKECRPTVSMSEGFIDQLHMYWDMLHPKKAEEEPQEPPPPEPTPQATAPVPLPPEDQPAAPPAQRAAQSAPTSPVSYKYACQSCRVTLFTDKDLVSHKVGKGQSAFKWSKRDVDFRSELCTSYFISKMDWMGPCSENEGKLACPRCHARVGGYYWSGVQCSCGTWCTPAFQLSKAKIDEKNMIKPLMDSLLYVNEN</sequence>
<dbReference type="SUPFAM" id="SSF52799">
    <property type="entry name" value="(Phosphotyrosine protein) phosphatases II"/>
    <property type="match status" value="1"/>
</dbReference>
<comment type="similarity">
    <text evidence="1">Belongs to the protein-tyrosine phosphatase family. Non-receptor class dual specificity subfamily.</text>
</comment>
<dbReference type="EC" id="3.1.3.48" evidence="2"/>